<dbReference type="GO" id="GO:0045454">
    <property type="term" value="P:cell redox homeostasis"/>
    <property type="evidence" value="ECO:0007669"/>
    <property type="project" value="TreeGrafter"/>
</dbReference>
<dbReference type="AlphaFoldDB" id="A0A967B4P9"/>
<dbReference type="PIRSF" id="PIRSF000239">
    <property type="entry name" value="AHPC"/>
    <property type="match status" value="1"/>
</dbReference>
<keyword evidence="2 7" id="KW-0560">Oxidoreductase</keyword>
<dbReference type="Pfam" id="PF10417">
    <property type="entry name" value="1-cysPrx_C"/>
    <property type="match status" value="1"/>
</dbReference>
<evidence type="ECO:0000256" key="5">
    <source>
        <dbReference type="PIRSR" id="PIRSR000239-1"/>
    </source>
</evidence>
<comment type="caution">
    <text evidence="7">The sequence shown here is derived from an EMBL/GenBank/DDBJ whole genome shotgun (WGS) entry which is preliminary data.</text>
</comment>
<dbReference type="Proteomes" id="UP000597459">
    <property type="component" value="Unassembled WGS sequence"/>
</dbReference>
<dbReference type="PANTHER" id="PTHR10681:SF128">
    <property type="entry name" value="THIOREDOXIN-DEPENDENT PEROXIDE REDUCTASE, MITOCHONDRIAL"/>
    <property type="match status" value="1"/>
</dbReference>
<evidence type="ECO:0000256" key="2">
    <source>
        <dbReference type="ARBA" id="ARBA00023002"/>
    </source>
</evidence>
<dbReference type="PANTHER" id="PTHR10681">
    <property type="entry name" value="THIOREDOXIN PEROXIDASE"/>
    <property type="match status" value="1"/>
</dbReference>
<dbReference type="GO" id="GO:0033554">
    <property type="term" value="P:cellular response to stress"/>
    <property type="evidence" value="ECO:0007669"/>
    <property type="project" value="TreeGrafter"/>
</dbReference>
<name>A0A967B4P9_9PROT</name>
<evidence type="ECO:0000256" key="4">
    <source>
        <dbReference type="ARBA" id="ARBA00037420"/>
    </source>
</evidence>
<dbReference type="InterPro" id="IPR000866">
    <property type="entry name" value="AhpC/TSA"/>
</dbReference>
<accession>A0A967B4P9</accession>
<protein>
    <recommendedName>
        <fullName evidence="3">Thioredoxin peroxidase</fullName>
    </recommendedName>
</protein>
<feature type="domain" description="Thioredoxin" evidence="6">
    <location>
        <begin position="14"/>
        <end position="169"/>
    </location>
</feature>
<keyword evidence="7" id="KW-0575">Peroxidase</keyword>
<evidence type="ECO:0000256" key="3">
    <source>
        <dbReference type="ARBA" id="ARBA00032824"/>
    </source>
</evidence>
<comment type="similarity">
    <text evidence="1">Belongs to the peroxiredoxin family. AhpC/Prx1 subfamily.</text>
</comment>
<dbReference type="InterPro" id="IPR036249">
    <property type="entry name" value="Thioredoxin-like_sf"/>
</dbReference>
<evidence type="ECO:0000259" key="6">
    <source>
        <dbReference type="PROSITE" id="PS51352"/>
    </source>
</evidence>
<reference evidence="7" key="1">
    <citation type="submission" date="2019-11" db="EMBL/GenBank/DDBJ databases">
        <title>Description of new Acetobacter species.</title>
        <authorList>
            <person name="Cleenwerck I."/>
            <person name="Sombolestani A.S."/>
        </authorList>
    </citation>
    <scope>NUCLEOTIDE SEQUENCE</scope>
    <source>
        <strain evidence="7">LMG 1626</strain>
    </source>
</reference>
<dbReference type="RefSeq" id="WP_166314253.1">
    <property type="nucleotide sequence ID" value="NZ_WOTH01000010.1"/>
</dbReference>
<dbReference type="InterPro" id="IPR050217">
    <property type="entry name" value="Peroxiredoxin"/>
</dbReference>
<dbReference type="SUPFAM" id="SSF52833">
    <property type="entry name" value="Thioredoxin-like"/>
    <property type="match status" value="1"/>
</dbReference>
<dbReference type="GO" id="GO:0008379">
    <property type="term" value="F:thioredoxin peroxidase activity"/>
    <property type="evidence" value="ECO:0007669"/>
    <property type="project" value="TreeGrafter"/>
</dbReference>
<dbReference type="GO" id="GO:0005829">
    <property type="term" value="C:cytosol"/>
    <property type="evidence" value="ECO:0007669"/>
    <property type="project" value="TreeGrafter"/>
</dbReference>
<dbReference type="Pfam" id="PF00578">
    <property type="entry name" value="AhpC-TSA"/>
    <property type="match status" value="1"/>
</dbReference>
<dbReference type="EMBL" id="WOTH01000010">
    <property type="protein sequence ID" value="NHO53712.1"/>
    <property type="molecule type" value="Genomic_DNA"/>
</dbReference>
<dbReference type="InterPro" id="IPR019479">
    <property type="entry name" value="Peroxiredoxin_C"/>
</dbReference>
<proteinExistence type="inferred from homology"/>
<dbReference type="NCBIfam" id="NF009668">
    <property type="entry name" value="PRK13189.1"/>
    <property type="match status" value="1"/>
</dbReference>
<organism evidence="7 8">
    <name type="scientific">Acetobacter estunensis</name>
    <dbReference type="NCBI Taxonomy" id="104097"/>
    <lineage>
        <taxon>Bacteria</taxon>
        <taxon>Pseudomonadati</taxon>
        <taxon>Pseudomonadota</taxon>
        <taxon>Alphaproteobacteria</taxon>
        <taxon>Acetobacterales</taxon>
        <taxon>Acetobacteraceae</taxon>
        <taxon>Acetobacter</taxon>
    </lineage>
</organism>
<sequence>MNDTPAPAVEPMTLKIGDPAPDFTARTTQGALSLSGLRGGWVVLFSHPADFTPVCTSEFMAFAKATDQFSALDCRLVGLSIDSLPSHLAWVEAIRSCFGVDIPFPIVEDPSMAIARAYGMLDAHAQSSATVRGVFVIDPQGVIRAINWYPASVGRSVPELLRLVTALQVVDREGVMTPEGWTPGADVVVVSDLTQDAVSKAGPAWFLQYAKMPRS</sequence>
<evidence type="ECO:0000313" key="7">
    <source>
        <dbReference type="EMBL" id="NHO53712.1"/>
    </source>
</evidence>
<dbReference type="InterPro" id="IPR013766">
    <property type="entry name" value="Thioredoxin_domain"/>
</dbReference>
<dbReference type="Gene3D" id="3.40.30.10">
    <property type="entry name" value="Glutaredoxin"/>
    <property type="match status" value="1"/>
</dbReference>
<dbReference type="GO" id="GO:0042744">
    <property type="term" value="P:hydrogen peroxide catabolic process"/>
    <property type="evidence" value="ECO:0007669"/>
    <property type="project" value="TreeGrafter"/>
</dbReference>
<feature type="active site" description="Cysteine sulfenic acid (-SOH) intermediate; for peroxidase activity" evidence="5">
    <location>
        <position position="55"/>
    </location>
</feature>
<evidence type="ECO:0000313" key="8">
    <source>
        <dbReference type="Proteomes" id="UP000597459"/>
    </source>
</evidence>
<dbReference type="GO" id="GO:0006979">
    <property type="term" value="P:response to oxidative stress"/>
    <property type="evidence" value="ECO:0007669"/>
    <property type="project" value="TreeGrafter"/>
</dbReference>
<dbReference type="InterPro" id="IPR024706">
    <property type="entry name" value="Peroxiredoxin_AhpC-typ"/>
</dbReference>
<keyword evidence="8" id="KW-1185">Reference proteome</keyword>
<evidence type="ECO:0000256" key="1">
    <source>
        <dbReference type="ARBA" id="ARBA00009796"/>
    </source>
</evidence>
<comment type="function">
    <text evidence="4">Thiol-specific peroxidase that catalyzes the reduction of hydrogen peroxide and organic hydroperoxides to water and alcohols, respectively. Plays a role in cell protection against oxidative stress by detoxifying peroxides.</text>
</comment>
<gene>
    <name evidence="7" type="ORF">GOB87_07000</name>
</gene>
<dbReference type="PROSITE" id="PS51352">
    <property type="entry name" value="THIOREDOXIN_2"/>
    <property type="match status" value="1"/>
</dbReference>